<dbReference type="InterPro" id="IPR035923">
    <property type="entry name" value="TT1751-like_sf"/>
</dbReference>
<dbReference type="InterPro" id="IPR016796">
    <property type="entry name" value="UCP021774"/>
</dbReference>
<dbReference type="Gene3D" id="3.30.310.70">
    <property type="entry name" value="TT1751-like domain"/>
    <property type="match status" value="1"/>
</dbReference>
<gene>
    <name evidence="2" type="ORF">GGR37_001007</name>
</gene>
<dbReference type="AlphaFoldDB" id="A0A7W7A9E9"/>
<dbReference type="RefSeq" id="WP_066557093.1">
    <property type="nucleotide sequence ID" value="NZ_JACHOA010000001.1"/>
</dbReference>
<dbReference type="EMBL" id="JACHOA010000001">
    <property type="protein sequence ID" value="MBB4612761.1"/>
    <property type="molecule type" value="Genomic_DNA"/>
</dbReference>
<name>A0A7W7A9E9_9SPHN</name>
<dbReference type="Pfam" id="PF03625">
    <property type="entry name" value="DUF302"/>
    <property type="match status" value="1"/>
</dbReference>
<dbReference type="InterPro" id="IPR005180">
    <property type="entry name" value="DUF302"/>
</dbReference>
<evidence type="ECO:0000259" key="1">
    <source>
        <dbReference type="Pfam" id="PF03625"/>
    </source>
</evidence>
<reference evidence="2 3" key="1">
    <citation type="submission" date="2020-08" db="EMBL/GenBank/DDBJ databases">
        <title>Genomic Encyclopedia of Type Strains, Phase IV (KMG-IV): sequencing the most valuable type-strain genomes for metagenomic binning, comparative biology and taxonomic classification.</title>
        <authorList>
            <person name="Goeker M."/>
        </authorList>
    </citation>
    <scope>NUCLEOTIDE SEQUENCE [LARGE SCALE GENOMIC DNA]</scope>
    <source>
        <strain evidence="2 3">DSM 17507</strain>
    </source>
</reference>
<comment type="caution">
    <text evidence="2">The sequence shown here is derived from an EMBL/GenBank/DDBJ whole genome shotgun (WGS) entry which is preliminary data.</text>
</comment>
<dbReference type="PANTHER" id="PTHR38342:SF1">
    <property type="entry name" value="SLR5037 PROTEIN"/>
    <property type="match status" value="1"/>
</dbReference>
<organism evidence="2 3">
    <name type="scientific">Novosphingobium taihuense</name>
    <dbReference type="NCBI Taxonomy" id="260085"/>
    <lineage>
        <taxon>Bacteria</taxon>
        <taxon>Pseudomonadati</taxon>
        <taxon>Pseudomonadota</taxon>
        <taxon>Alphaproteobacteria</taxon>
        <taxon>Sphingomonadales</taxon>
        <taxon>Sphingomonadaceae</taxon>
        <taxon>Novosphingobium</taxon>
    </lineage>
</organism>
<feature type="domain" description="DUF302" evidence="1">
    <location>
        <begin position="35"/>
        <end position="98"/>
    </location>
</feature>
<dbReference type="PIRSF" id="PIRSF021774">
    <property type="entry name" value="UCP021774"/>
    <property type="match status" value="1"/>
</dbReference>
<accession>A0A7W7A9E9</accession>
<sequence>MTYYMAAKLQGPFDDAIARTEAALKTEGFGVISRIDIQQTLKSKIDVDFRPYTILGACNPGLAHEALQVEDKVGLMLPCNVIVQQYGSGEVEVAAIDPVASMQAIDNPELTKAAQVVRDKLSRVIELLRQGASE</sequence>
<dbReference type="Proteomes" id="UP000538566">
    <property type="component" value="Unassembled WGS sequence"/>
</dbReference>
<evidence type="ECO:0000313" key="3">
    <source>
        <dbReference type="Proteomes" id="UP000538566"/>
    </source>
</evidence>
<keyword evidence="3" id="KW-1185">Reference proteome</keyword>
<dbReference type="SUPFAM" id="SSF103247">
    <property type="entry name" value="TT1751-like"/>
    <property type="match status" value="1"/>
</dbReference>
<dbReference type="PANTHER" id="PTHR38342">
    <property type="entry name" value="SLR5037 PROTEIN"/>
    <property type="match status" value="1"/>
</dbReference>
<dbReference type="CDD" id="cd14797">
    <property type="entry name" value="DUF302"/>
    <property type="match status" value="1"/>
</dbReference>
<evidence type="ECO:0000313" key="2">
    <source>
        <dbReference type="EMBL" id="MBB4612761.1"/>
    </source>
</evidence>
<protein>
    <submittedName>
        <fullName evidence="2">Uncharacterized protein (DUF302 family)</fullName>
    </submittedName>
</protein>
<proteinExistence type="predicted"/>
<dbReference type="OrthoDB" id="9791067at2"/>